<organism evidence="1 2">
    <name type="scientific">Stieleria bergensis</name>
    <dbReference type="NCBI Taxonomy" id="2528025"/>
    <lineage>
        <taxon>Bacteria</taxon>
        <taxon>Pseudomonadati</taxon>
        <taxon>Planctomycetota</taxon>
        <taxon>Planctomycetia</taxon>
        <taxon>Pirellulales</taxon>
        <taxon>Pirellulaceae</taxon>
        <taxon>Stieleria</taxon>
    </lineage>
</organism>
<dbReference type="Proteomes" id="UP000315003">
    <property type="component" value="Chromosome"/>
</dbReference>
<keyword evidence="2" id="KW-1185">Reference proteome</keyword>
<accession>A0A517SVP3</accession>
<evidence type="ECO:0000313" key="1">
    <source>
        <dbReference type="EMBL" id="QDT60195.1"/>
    </source>
</evidence>
<dbReference type="AlphaFoldDB" id="A0A517SVP3"/>
<name>A0A517SVP3_9BACT</name>
<dbReference type="EMBL" id="CP036272">
    <property type="protein sequence ID" value="QDT60195.1"/>
    <property type="molecule type" value="Genomic_DNA"/>
</dbReference>
<dbReference type="OrthoDB" id="6420167at2"/>
<proteinExistence type="predicted"/>
<gene>
    <name evidence="1" type="ORF">SV7mr_27120</name>
</gene>
<dbReference type="RefSeq" id="WP_145272535.1">
    <property type="nucleotide sequence ID" value="NZ_CP036272.1"/>
</dbReference>
<protein>
    <submittedName>
        <fullName evidence="1">Uncharacterized protein</fullName>
    </submittedName>
</protein>
<dbReference type="Pfam" id="PF19856">
    <property type="entry name" value="DUF6331"/>
    <property type="match status" value="1"/>
</dbReference>
<sequence>MASKQQIQLSPTRVLQLQTVGTECTWRNIDSQLETLQPFWNHLQLHCNAECCGIEAFDWTAQGIYHARDATHDASTGKKFLKLKLTVKQLDAQAIESQILNQWMIKQDFLTLIEHIIDCLIDS</sequence>
<evidence type="ECO:0000313" key="2">
    <source>
        <dbReference type="Proteomes" id="UP000315003"/>
    </source>
</evidence>
<reference evidence="1 2" key="1">
    <citation type="submission" date="2019-02" db="EMBL/GenBank/DDBJ databases">
        <title>Deep-cultivation of Planctomycetes and their phenomic and genomic characterization uncovers novel biology.</title>
        <authorList>
            <person name="Wiegand S."/>
            <person name="Jogler M."/>
            <person name="Boedeker C."/>
            <person name="Pinto D."/>
            <person name="Vollmers J."/>
            <person name="Rivas-Marin E."/>
            <person name="Kohn T."/>
            <person name="Peeters S.H."/>
            <person name="Heuer A."/>
            <person name="Rast P."/>
            <person name="Oberbeckmann S."/>
            <person name="Bunk B."/>
            <person name="Jeske O."/>
            <person name="Meyerdierks A."/>
            <person name="Storesund J.E."/>
            <person name="Kallscheuer N."/>
            <person name="Luecker S."/>
            <person name="Lage O.M."/>
            <person name="Pohl T."/>
            <person name="Merkel B.J."/>
            <person name="Hornburger P."/>
            <person name="Mueller R.-W."/>
            <person name="Bruemmer F."/>
            <person name="Labrenz M."/>
            <person name="Spormann A.M."/>
            <person name="Op den Camp H."/>
            <person name="Overmann J."/>
            <person name="Amann R."/>
            <person name="Jetten M.S.M."/>
            <person name="Mascher T."/>
            <person name="Medema M.H."/>
            <person name="Devos D.P."/>
            <person name="Kaster A.-K."/>
            <person name="Ovreas L."/>
            <person name="Rohde M."/>
            <person name="Galperin M.Y."/>
            <person name="Jogler C."/>
        </authorList>
    </citation>
    <scope>NUCLEOTIDE SEQUENCE [LARGE SCALE GENOMIC DNA]</scope>
    <source>
        <strain evidence="1 2">SV_7m_r</strain>
    </source>
</reference>
<dbReference type="InterPro" id="IPR046294">
    <property type="entry name" value="DUF6331"/>
</dbReference>